<organism evidence="2 3">
    <name type="scientific">Streptomyces albidocamelliae</name>
    <dbReference type="NCBI Taxonomy" id="2981135"/>
    <lineage>
        <taxon>Bacteria</taxon>
        <taxon>Bacillati</taxon>
        <taxon>Actinomycetota</taxon>
        <taxon>Actinomycetes</taxon>
        <taxon>Kitasatosporales</taxon>
        <taxon>Streptomycetaceae</taxon>
        <taxon>Streptomyces</taxon>
    </lineage>
</organism>
<dbReference type="Proteomes" id="UP001060733">
    <property type="component" value="Chromosome"/>
</dbReference>
<keyword evidence="3" id="KW-1185">Reference proteome</keyword>
<evidence type="ECO:0008006" key="4">
    <source>
        <dbReference type="Google" id="ProtNLM"/>
    </source>
</evidence>
<accession>A0ABY6EYU1</accession>
<name>A0ABY6EYU1_9ACTN</name>
<sequence>MIKKIACASAVVAALLAAAAPAAEAAPKPVPANGVPAAPLLNGLLGSLEVGHPVTSLKTIVPTGVRGE</sequence>
<dbReference type="EMBL" id="CP106795">
    <property type="protein sequence ID" value="UXY39486.1"/>
    <property type="molecule type" value="Genomic_DNA"/>
</dbReference>
<protein>
    <recommendedName>
        <fullName evidence="4">Secreted protein</fullName>
    </recommendedName>
</protein>
<reference evidence="2" key="1">
    <citation type="submission" date="2022-10" db="EMBL/GenBank/DDBJ databases">
        <authorList>
            <person name="Mo P."/>
        </authorList>
    </citation>
    <scope>NUCLEOTIDE SEQUENCE</scope>
    <source>
        <strain evidence="2">HUAS 14-6</strain>
    </source>
</reference>
<dbReference type="RefSeq" id="WP_073890491.1">
    <property type="nucleotide sequence ID" value="NZ_CP106795.1"/>
</dbReference>
<feature type="chain" id="PRO_5046447396" description="Secreted protein" evidence="1">
    <location>
        <begin position="26"/>
        <end position="68"/>
    </location>
</feature>
<feature type="signal peptide" evidence="1">
    <location>
        <begin position="1"/>
        <end position="25"/>
    </location>
</feature>
<evidence type="ECO:0000313" key="2">
    <source>
        <dbReference type="EMBL" id="UXY39486.1"/>
    </source>
</evidence>
<evidence type="ECO:0000313" key="3">
    <source>
        <dbReference type="Proteomes" id="UP001060733"/>
    </source>
</evidence>
<keyword evidence="1" id="KW-0732">Signal</keyword>
<evidence type="ECO:0000256" key="1">
    <source>
        <dbReference type="SAM" id="SignalP"/>
    </source>
</evidence>
<gene>
    <name evidence="2" type="ORF">N8I86_35120</name>
</gene>
<proteinExistence type="predicted"/>